<accession>A0A444Y5Q3</accession>
<feature type="region of interest" description="Disordered" evidence="1">
    <location>
        <begin position="180"/>
        <end position="216"/>
    </location>
</feature>
<dbReference type="InterPro" id="IPR044730">
    <property type="entry name" value="RNase_H-like_dom_plant"/>
</dbReference>
<dbReference type="PANTHER" id="PTHR47723">
    <property type="entry name" value="OS05G0353850 PROTEIN"/>
    <property type="match status" value="1"/>
</dbReference>
<dbReference type="CDD" id="cd06222">
    <property type="entry name" value="RNase_H_like"/>
    <property type="match status" value="3"/>
</dbReference>
<name>A0A444Y5Q3_ARAHY</name>
<dbReference type="InterPro" id="IPR053151">
    <property type="entry name" value="RNase_H-like"/>
</dbReference>
<feature type="compositionally biased region" description="Low complexity" evidence="1">
    <location>
        <begin position="180"/>
        <end position="191"/>
    </location>
</feature>
<dbReference type="STRING" id="3818.A0A444Y5Q3"/>
<dbReference type="PROSITE" id="PS50879">
    <property type="entry name" value="RNASE_H_1"/>
    <property type="match status" value="1"/>
</dbReference>
<dbReference type="AlphaFoldDB" id="A0A444Y5Q3"/>
<evidence type="ECO:0000313" key="3">
    <source>
        <dbReference type="EMBL" id="RYQ97292.1"/>
    </source>
</evidence>
<dbReference type="GO" id="GO:0004523">
    <property type="term" value="F:RNA-DNA hybrid ribonuclease activity"/>
    <property type="evidence" value="ECO:0007669"/>
    <property type="project" value="InterPro"/>
</dbReference>
<dbReference type="PANTHER" id="PTHR47723:SF19">
    <property type="entry name" value="POLYNUCLEOTIDYL TRANSFERASE, RIBONUCLEASE H-LIKE SUPERFAMILY PROTEIN"/>
    <property type="match status" value="1"/>
</dbReference>
<dbReference type="InterPro" id="IPR036397">
    <property type="entry name" value="RNaseH_sf"/>
</dbReference>
<organism evidence="3 4">
    <name type="scientific">Arachis hypogaea</name>
    <name type="common">Peanut</name>
    <dbReference type="NCBI Taxonomy" id="3818"/>
    <lineage>
        <taxon>Eukaryota</taxon>
        <taxon>Viridiplantae</taxon>
        <taxon>Streptophyta</taxon>
        <taxon>Embryophyta</taxon>
        <taxon>Tracheophyta</taxon>
        <taxon>Spermatophyta</taxon>
        <taxon>Magnoliopsida</taxon>
        <taxon>eudicotyledons</taxon>
        <taxon>Gunneridae</taxon>
        <taxon>Pentapetalae</taxon>
        <taxon>rosids</taxon>
        <taxon>fabids</taxon>
        <taxon>Fabales</taxon>
        <taxon>Fabaceae</taxon>
        <taxon>Papilionoideae</taxon>
        <taxon>50 kb inversion clade</taxon>
        <taxon>dalbergioids sensu lato</taxon>
        <taxon>Dalbergieae</taxon>
        <taxon>Pterocarpus clade</taxon>
        <taxon>Arachis</taxon>
    </lineage>
</organism>
<dbReference type="GO" id="GO:0003676">
    <property type="term" value="F:nucleic acid binding"/>
    <property type="evidence" value="ECO:0007669"/>
    <property type="project" value="InterPro"/>
</dbReference>
<keyword evidence="4" id="KW-1185">Reference proteome</keyword>
<dbReference type="Gene3D" id="3.30.420.10">
    <property type="entry name" value="Ribonuclease H-like superfamily/Ribonuclease H"/>
    <property type="match status" value="3"/>
</dbReference>
<dbReference type="SUPFAM" id="SSF53098">
    <property type="entry name" value="Ribonuclease H-like"/>
    <property type="match status" value="3"/>
</dbReference>
<feature type="domain" description="RNase H type-1" evidence="2">
    <location>
        <begin position="502"/>
        <end position="633"/>
    </location>
</feature>
<comment type="caution">
    <text evidence="3">The sequence shown here is derived from an EMBL/GenBank/DDBJ whole genome shotgun (WGS) entry which is preliminary data.</text>
</comment>
<dbReference type="InterPro" id="IPR012337">
    <property type="entry name" value="RNaseH-like_sf"/>
</dbReference>
<evidence type="ECO:0000313" key="4">
    <source>
        <dbReference type="Proteomes" id="UP000289738"/>
    </source>
</evidence>
<gene>
    <name evidence="3" type="ORF">Ahy_B08g093322</name>
</gene>
<dbReference type="InterPro" id="IPR002156">
    <property type="entry name" value="RNaseH_domain"/>
</dbReference>
<sequence>MASLLSCSSLPSPRQGFTKLNVNGWSFDTDHRAGFGCHLTDDCGGWLVGISGFLGNTSILYAELFAVERGLLLAWDWGIRKLLCHSDSLMAVTLVSDNLDYHHQYAGLMADIQNLLGRDWEVQVQHTLRGMNSCADLLAKKGARDDDALKVWLLPPLPMKCLMINDSMDVPCVYDYTGTSNAVSSSTSSSTEPLDEDTKNLDYDSDAKNSKMQARTEEELAQALTSQVASSHLGSSSPSRLEPGTVSWEFTPEGFTKLNVEGSLCESHDRAGFGCLLKDDCGAWIVGISGFLGNVSILYAELIALKRGLILAWDWGIRMLLCHSDSLMVVSLVSGDLDYQHEYAGLVADIQNLLERDWEVHVERTPSKGVSSADWLAKQGANDVDALKIWLLPPLPMNFSLMGEDSMDVPCVYDFTGTYEAGTSLIISSPDEDTENPDFETTLLQHLLLMISAWCIPFVLCLDDLELIEAKNAIMQARMEEELIQAQLAQDEPRIVCWVCPPQGFAKLNVDGSFYEKQQKAGFGCLLRDDCGTWVVGISGFLENSSILHAELAAVERGLLLAWDWGIRKLICHSDSMTVVSLVSNGGNHDRHQFAGLLANIQELLQRDWQVQVEHTLREGNSCADWLAKDGAKDDVVLKVWLLAPPSMGDLLMDDFMGVPSLRPSNQKTVSKLERAVRARLRGKR</sequence>
<evidence type="ECO:0000259" key="2">
    <source>
        <dbReference type="PROSITE" id="PS50879"/>
    </source>
</evidence>
<evidence type="ECO:0000256" key="1">
    <source>
        <dbReference type="SAM" id="MobiDB-lite"/>
    </source>
</evidence>
<protein>
    <recommendedName>
        <fullName evidence="2">RNase H type-1 domain-containing protein</fullName>
    </recommendedName>
</protein>
<proteinExistence type="predicted"/>
<dbReference type="EMBL" id="SDMP01000018">
    <property type="protein sequence ID" value="RYQ97292.1"/>
    <property type="molecule type" value="Genomic_DNA"/>
</dbReference>
<reference evidence="3 4" key="1">
    <citation type="submission" date="2019-01" db="EMBL/GenBank/DDBJ databases">
        <title>Sequencing of cultivated peanut Arachis hypogaea provides insights into genome evolution and oil improvement.</title>
        <authorList>
            <person name="Chen X."/>
        </authorList>
    </citation>
    <scope>NUCLEOTIDE SEQUENCE [LARGE SCALE GENOMIC DNA]</scope>
    <source>
        <strain evidence="4">cv. Fuhuasheng</strain>
        <tissue evidence="3">Leaves</tissue>
    </source>
</reference>
<feature type="compositionally biased region" description="Basic and acidic residues" evidence="1">
    <location>
        <begin position="196"/>
        <end position="216"/>
    </location>
</feature>
<dbReference type="Proteomes" id="UP000289738">
    <property type="component" value="Chromosome B08"/>
</dbReference>
<dbReference type="Pfam" id="PF13456">
    <property type="entry name" value="RVT_3"/>
    <property type="match status" value="3"/>
</dbReference>